<feature type="non-terminal residue" evidence="13">
    <location>
        <position position="1264"/>
    </location>
</feature>
<dbReference type="Gene3D" id="3.30.1490.40">
    <property type="match status" value="2"/>
</dbReference>
<feature type="domain" description="GYF" evidence="12">
    <location>
        <begin position="263"/>
        <end position="321"/>
    </location>
</feature>
<proteinExistence type="predicted"/>
<name>A0AA88WJM8_9ASTE</name>
<keyword evidence="9" id="KW-0539">Nucleus</keyword>
<evidence type="ECO:0000256" key="7">
    <source>
        <dbReference type="ARBA" id="ARBA00023015"/>
    </source>
</evidence>
<protein>
    <recommendedName>
        <fullName evidence="2">[histone H3]-lysine(4) N-trimethyltransferase</fullName>
        <ecNumber evidence="2">2.1.1.354</ecNumber>
    </recommendedName>
</protein>
<keyword evidence="6" id="KW-0156">Chromatin regulator</keyword>
<sequence length="1264" mass="140357">SPTESETLFHEYDNSFLSRKRLKVSNSVYYHSHVHICAGIHGVVASSMELSHDCVNEMNISSCLSNGSNDIVTEPSDAGGTSLQQQGGYTGYISSCQSSGSNDIVTEPSDNGGTSFQQQGGYTGYVSNAFASGWMYVNEQGQMCGPYIQEQLYEGLSTGFLPDELPVYPIINGGLINPVPLKYFKQFPDHVATGFVYLTGFVSGASGKLATSKLEFATNTVHTNSPAALQSSPNYNGWSSNQQMPTSEAAGSTVSYLPLSGEESCWLFEDELGKKHGPHSLVELYSWHNYGYLRDSLMPFDLQSMLKTERTSEPGTFPILDAKYHEAGTVSNFISEISEDICSQLRAGIMKTARRYVLDEIIGHIITECVAARNAQRHLKSMVNQAAKISSSVGRTCEGYLGRMDCDASGNEAAALSSVLEQKFPVEFSPIKSTAIVKSIGSFENFWAAYLVVCRMFFDSCMQVLWNAVFYDPIVDYSTSWRTSKLWSGCNSPVKQRITLEESVGGTEMLPLGALQLEPESLACEIDCPPGFEVVRVAPNLSPSSSYDKANSSEMGLLKDDLIHGDLELVIESVEYDLHLSSKLSFNKYFDTLVNEEVRRLVSSLEHDQDEVLVESAAQRSLASGSVSGMIPPYAIQTLLQSAEPFDQTNNLIHESSVAKILPSALKKLCLELDDVVIDQNVSQLEPPGDDDNARTLVLPQYCKFQFSVFDERTPKISVHVASAMCRQKLHNDVLRELKPLFVDYALNEFLMGRCSSKKRFRFDLGEGKATKVLLERFDDSTDASKKLGERSRIGHGSEPRGVPLVMGKYTYYRKKKSTRRKLGSLSEHATSGDIKKQSVEVSSTQNICGNLVEIAEVDTVIANSRNTSLDHCEPESVSNGRASGDCLSSYNRSRQKSVKFARVARDKEVSKDYLRCREENVSLFTEDTENIEKVASSKGRDAGTLNLCADDPSKTYMPRTYWFLYTATKGPQLKRKHSVDDLPQSRSIKLPKLANGALKQASYKEAVAQKVKISKSRTPKRCPRSEGCARSSINGWEWHKWSLHASPVERARVRGTHGVHAQSRCLEVNGSQFSNVKGLSARTNRVKLRSLLAAAEGADLLKATQLKARKKRLRFQRSKIHDWGLIALEPIEAEDFVIEYVGELIRPRISDIRERHYEKMGIGSSYLFRLDDGYVVDATKRGGIARFINHSCEPNCYTKVISVEGEKKIFIYAKRHIAAGEEITYNYKFPREEIKIPCNCGAWSTPALAEVDSDECNCIELKA</sequence>
<evidence type="ECO:0000256" key="5">
    <source>
        <dbReference type="ARBA" id="ARBA00022691"/>
    </source>
</evidence>
<dbReference type="Pfam" id="PF00856">
    <property type="entry name" value="SET"/>
    <property type="match status" value="1"/>
</dbReference>
<dbReference type="InterPro" id="IPR001214">
    <property type="entry name" value="SET_dom"/>
</dbReference>
<comment type="catalytic activity">
    <reaction evidence="10">
        <text>L-lysyl(4)-[histone H3] + 3 S-adenosyl-L-methionine = N(6),N(6),N(6)-trimethyl-L-lysyl(4)-[histone H3] + 3 S-adenosyl-L-homocysteine + 3 H(+)</text>
        <dbReference type="Rhea" id="RHEA:60260"/>
        <dbReference type="Rhea" id="RHEA-COMP:15537"/>
        <dbReference type="Rhea" id="RHEA-COMP:15547"/>
        <dbReference type="ChEBI" id="CHEBI:15378"/>
        <dbReference type="ChEBI" id="CHEBI:29969"/>
        <dbReference type="ChEBI" id="CHEBI:57856"/>
        <dbReference type="ChEBI" id="CHEBI:59789"/>
        <dbReference type="ChEBI" id="CHEBI:61961"/>
        <dbReference type="EC" id="2.1.1.354"/>
    </reaction>
</comment>
<keyword evidence="3" id="KW-0489">Methyltransferase</keyword>
<dbReference type="PANTHER" id="PTHR45814:SF2">
    <property type="entry name" value="HISTONE-LYSINE N-METHYLTRANSFERASE SETD1"/>
    <property type="match status" value="1"/>
</dbReference>
<evidence type="ECO:0000259" key="11">
    <source>
        <dbReference type="PROSITE" id="PS50280"/>
    </source>
</evidence>
<evidence type="ECO:0000256" key="1">
    <source>
        <dbReference type="ARBA" id="ARBA00004123"/>
    </source>
</evidence>
<dbReference type="EMBL" id="JAVXUP010000395">
    <property type="protein sequence ID" value="KAK3028991.1"/>
    <property type="molecule type" value="Genomic_DNA"/>
</dbReference>
<dbReference type="Proteomes" id="UP001188597">
    <property type="component" value="Unassembled WGS sequence"/>
</dbReference>
<keyword evidence="5" id="KW-0949">S-adenosyl-L-methionine</keyword>
<evidence type="ECO:0000256" key="9">
    <source>
        <dbReference type="ARBA" id="ARBA00023242"/>
    </source>
</evidence>
<dbReference type="SUPFAM" id="SSF82199">
    <property type="entry name" value="SET domain"/>
    <property type="match status" value="1"/>
</dbReference>
<gene>
    <name evidence="13" type="ORF">RJ639_038194</name>
</gene>
<dbReference type="InterPro" id="IPR035445">
    <property type="entry name" value="GYF-like_dom_sf"/>
</dbReference>
<dbReference type="InterPro" id="IPR046341">
    <property type="entry name" value="SET_dom_sf"/>
</dbReference>
<dbReference type="Gene3D" id="2.170.270.10">
    <property type="entry name" value="SET domain"/>
    <property type="match status" value="1"/>
</dbReference>
<dbReference type="InterPro" id="IPR003169">
    <property type="entry name" value="GYF"/>
</dbReference>
<evidence type="ECO:0000256" key="6">
    <source>
        <dbReference type="ARBA" id="ARBA00022853"/>
    </source>
</evidence>
<dbReference type="SUPFAM" id="SSF55277">
    <property type="entry name" value="GYF domain"/>
    <property type="match status" value="1"/>
</dbReference>
<accession>A0AA88WJM8</accession>
<evidence type="ECO:0000313" key="14">
    <source>
        <dbReference type="Proteomes" id="UP001188597"/>
    </source>
</evidence>
<keyword evidence="8" id="KW-0804">Transcription</keyword>
<evidence type="ECO:0000256" key="3">
    <source>
        <dbReference type="ARBA" id="ARBA00022603"/>
    </source>
</evidence>
<dbReference type="CDD" id="cd19169">
    <property type="entry name" value="SET_SETD1"/>
    <property type="match status" value="1"/>
</dbReference>
<dbReference type="EC" id="2.1.1.354" evidence="2"/>
<evidence type="ECO:0000313" key="13">
    <source>
        <dbReference type="EMBL" id="KAK3028991.1"/>
    </source>
</evidence>
<keyword evidence="4" id="KW-0808">Transferase</keyword>
<keyword evidence="7" id="KW-0805">Transcription regulation</keyword>
<evidence type="ECO:0000256" key="4">
    <source>
        <dbReference type="ARBA" id="ARBA00022679"/>
    </source>
</evidence>
<dbReference type="InterPro" id="IPR037841">
    <property type="entry name" value="SET_SETD1A/B"/>
</dbReference>
<dbReference type="InterPro" id="IPR044570">
    <property type="entry name" value="Set1-like"/>
</dbReference>
<evidence type="ECO:0000256" key="10">
    <source>
        <dbReference type="ARBA" id="ARBA00047571"/>
    </source>
</evidence>
<evidence type="ECO:0000259" key="12">
    <source>
        <dbReference type="PROSITE" id="PS50829"/>
    </source>
</evidence>
<organism evidence="13 14">
    <name type="scientific">Escallonia herrerae</name>
    <dbReference type="NCBI Taxonomy" id="1293975"/>
    <lineage>
        <taxon>Eukaryota</taxon>
        <taxon>Viridiplantae</taxon>
        <taxon>Streptophyta</taxon>
        <taxon>Embryophyta</taxon>
        <taxon>Tracheophyta</taxon>
        <taxon>Spermatophyta</taxon>
        <taxon>Magnoliopsida</taxon>
        <taxon>eudicotyledons</taxon>
        <taxon>Gunneridae</taxon>
        <taxon>Pentapetalae</taxon>
        <taxon>asterids</taxon>
        <taxon>campanulids</taxon>
        <taxon>Escalloniales</taxon>
        <taxon>Escalloniaceae</taxon>
        <taxon>Escallonia</taxon>
    </lineage>
</organism>
<dbReference type="AlphaFoldDB" id="A0AA88WJM8"/>
<dbReference type="SMART" id="SM00317">
    <property type="entry name" value="SET"/>
    <property type="match status" value="1"/>
</dbReference>
<evidence type="ECO:0000256" key="2">
    <source>
        <dbReference type="ARBA" id="ARBA00012182"/>
    </source>
</evidence>
<dbReference type="GO" id="GO:0048188">
    <property type="term" value="C:Set1C/COMPASS complex"/>
    <property type="evidence" value="ECO:0007669"/>
    <property type="project" value="InterPro"/>
</dbReference>
<feature type="domain" description="SET" evidence="11">
    <location>
        <begin position="1112"/>
        <end position="1229"/>
    </location>
</feature>
<dbReference type="GO" id="GO:0140999">
    <property type="term" value="F:histone H3K4 trimethyltransferase activity"/>
    <property type="evidence" value="ECO:0007669"/>
    <property type="project" value="UniProtKB-EC"/>
</dbReference>
<comment type="subcellular location">
    <subcellularLocation>
        <location evidence="1">Nucleus</location>
    </subcellularLocation>
</comment>
<reference evidence="13" key="1">
    <citation type="submission" date="2022-12" db="EMBL/GenBank/DDBJ databases">
        <title>Draft genome assemblies for two species of Escallonia (Escalloniales).</title>
        <authorList>
            <person name="Chanderbali A."/>
            <person name="Dervinis C."/>
            <person name="Anghel I."/>
            <person name="Soltis D."/>
            <person name="Soltis P."/>
            <person name="Zapata F."/>
        </authorList>
    </citation>
    <scope>NUCLEOTIDE SEQUENCE</scope>
    <source>
        <strain evidence="13">UCBG64.0493</strain>
        <tissue evidence="13">Leaf</tissue>
    </source>
</reference>
<dbReference type="PROSITE" id="PS50829">
    <property type="entry name" value="GYF"/>
    <property type="match status" value="1"/>
</dbReference>
<evidence type="ECO:0000256" key="8">
    <source>
        <dbReference type="ARBA" id="ARBA00023163"/>
    </source>
</evidence>
<dbReference type="PANTHER" id="PTHR45814">
    <property type="entry name" value="HISTONE-LYSINE N-METHYLTRANSFERASE SETD1"/>
    <property type="match status" value="1"/>
</dbReference>
<dbReference type="PROSITE" id="PS50280">
    <property type="entry name" value="SET"/>
    <property type="match status" value="1"/>
</dbReference>
<dbReference type="GO" id="GO:0032259">
    <property type="term" value="P:methylation"/>
    <property type="evidence" value="ECO:0007669"/>
    <property type="project" value="UniProtKB-KW"/>
</dbReference>
<comment type="caution">
    <text evidence="13">The sequence shown here is derived from an EMBL/GenBank/DDBJ whole genome shotgun (WGS) entry which is preliminary data.</text>
</comment>
<keyword evidence="14" id="KW-1185">Reference proteome</keyword>